<evidence type="ECO:0000256" key="5">
    <source>
        <dbReference type="ARBA" id="ARBA00022984"/>
    </source>
</evidence>
<dbReference type="InterPro" id="IPR018044">
    <property type="entry name" value="Peptidase_S11"/>
</dbReference>
<evidence type="ECO:0000313" key="10">
    <source>
        <dbReference type="EMBL" id="MER6434550.1"/>
    </source>
</evidence>
<feature type="transmembrane region" description="Helical" evidence="8">
    <location>
        <begin position="58"/>
        <end position="77"/>
    </location>
</feature>
<dbReference type="SUPFAM" id="SSF56601">
    <property type="entry name" value="beta-lactamase/transpeptidase-like"/>
    <property type="match status" value="1"/>
</dbReference>
<sequence length="455" mass="48374">MFRQKDTETVRFARIESSEISTPSGQERIPPKSPLGFLAQLEGRAPSEKRLPSAARQIKVWTLLAVLLIVAAFAQLLRSLPAPCLVLSRDSQYTFEGGPPHLPWPSEGQAAVEVEGVGVIGTRGETKSAPVASVAKTMTAFVILRDHPLDEAEEGPMIEVDQQAEEESHAESESTAAIRKGQKFSEKQLLQLLMIPSANNAARLLARWDSLSEEAFIKKMNHAARALGMNNTTYTDPSGLRATTKSTAADQLKLAKVALQNQVLREIVDTPQTEISGVPGTIYNNNGRALLYPGVNGIKTGSSTPAGGNLLWSADTVIDGKKRRIIGAVFGIRTGTTVNGQLQKAITKSIALIRATQETLISSTVVKKGSVVGYVDDGLDGRTPVVATEDLKAVGWPGLKVDIHLEGVGIPYAAPSGRVVGKVRVGTGSGMTSAPVALRGDLSVPDLGARLTRLG</sequence>
<dbReference type="Pfam" id="PF00768">
    <property type="entry name" value="Peptidase_S11"/>
    <property type="match status" value="1"/>
</dbReference>
<dbReference type="PANTHER" id="PTHR21581">
    <property type="entry name" value="D-ALANYL-D-ALANINE CARBOXYPEPTIDASE"/>
    <property type="match status" value="1"/>
</dbReference>
<evidence type="ECO:0000256" key="7">
    <source>
        <dbReference type="RuleBase" id="RU004016"/>
    </source>
</evidence>
<feature type="domain" description="Peptidase S11 D-alanyl-D-alanine carboxypeptidase A N-terminal" evidence="9">
    <location>
        <begin position="117"/>
        <end position="331"/>
    </location>
</feature>
<evidence type="ECO:0000313" key="11">
    <source>
        <dbReference type="Proteomes" id="UP001470023"/>
    </source>
</evidence>
<evidence type="ECO:0000256" key="1">
    <source>
        <dbReference type="ARBA" id="ARBA00007164"/>
    </source>
</evidence>
<keyword evidence="11" id="KW-1185">Reference proteome</keyword>
<keyword evidence="8" id="KW-0812">Transmembrane</keyword>
<dbReference type="Gene3D" id="3.40.710.10">
    <property type="entry name" value="DD-peptidase/beta-lactamase superfamily"/>
    <property type="match status" value="1"/>
</dbReference>
<dbReference type="InterPro" id="IPR001967">
    <property type="entry name" value="Peptidase_S11_N"/>
</dbReference>
<gene>
    <name evidence="10" type="ORF">ABT272_44305</name>
</gene>
<dbReference type="EMBL" id="JBEPAZ010000133">
    <property type="protein sequence ID" value="MER6434550.1"/>
    <property type="molecule type" value="Genomic_DNA"/>
</dbReference>
<evidence type="ECO:0000256" key="4">
    <source>
        <dbReference type="ARBA" id="ARBA00022960"/>
    </source>
</evidence>
<evidence type="ECO:0000256" key="8">
    <source>
        <dbReference type="SAM" id="Phobius"/>
    </source>
</evidence>
<evidence type="ECO:0000259" key="9">
    <source>
        <dbReference type="Pfam" id="PF00768"/>
    </source>
</evidence>
<name>A0ABV1UMN1_9ACTN</name>
<accession>A0ABV1UMN1</accession>
<dbReference type="InterPro" id="IPR012338">
    <property type="entry name" value="Beta-lactam/transpept-like"/>
</dbReference>
<dbReference type="PANTHER" id="PTHR21581:SF33">
    <property type="entry name" value="D-ALANYL-D-ALANINE CARBOXYPEPTIDASE DACB"/>
    <property type="match status" value="1"/>
</dbReference>
<keyword evidence="4" id="KW-0133">Cell shape</keyword>
<dbReference type="Proteomes" id="UP001470023">
    <property type="component" value="Unassembled WGS sequence"/>
</dbReference>
<keyword evidence="5" id="KW-0573">Peptidoglycan synthesis</keyword>
<reference evidence="10 11" key="1">
    <citation type="submission" date="2024-06" db="EMBL/GenBank/DDBJ databases">
        <title>The Natural Products Discovery Center: Release of the First 8490 Sequenced Strains for Exploring Actinobacteria Biosynthetic Diversity.</title>
        <authorList>
            <person name="Kalkreuter E."/>
            <person name="Kautsar S.A."/>
            <person name="Yang D."/>
            <person name="Bader C.D."/>
            <person name="Teijaro C.N."/>
            <person name="Fluegel L."/>
            <person name="Davis C.M."/>
            <person name="Simpson J.R."/>
            <person name="Lauterbach L."/>
            <person name="Steele A.D."/>
            <person name="Gui C."/>
            <person name="Meng S."/>
            <person name="Li G."/>
            <person name="Viehrig K."/>
            <person name="Ye F."/>
            <person name="Su P."/>
            <person name="Kiefer A.F."/>
            <person name="Nichols A."/>
            <person name="Cepeda A.J."/>
            <person name="Yan W."/>
            <person name="Fan B."/>
            <person name="Jiang Y."/>
            <person name="Adhikari A."/>
            <person name="Zheng C.-J."/>
            <person name="Schuster L."/>
            <person name="Cowan T.M."/>
            <person name="Smanski M.J."/>
            <person name="Chevrette M.G."/>
            <person name="De Carvalho L.P.S."/>
            <person name="Shen B."/>
        </authorList>
    </citation>
    <scope>NUCLEOTIDE SEQUENCE [LARGE SCALE GENOMIC DNA]</scope>
    <source>
        <strain evidence="10 11">NPDC001166</strain>
    </source>
</reference>
<organism evidence="10 11">
    <name type="scientific">Streptomyces sp. 900105245</name>
    <dbReference type="NCBI Taxonomy" id="3154379"/>
    <lineage>
        <taxon>Bacteria</taxon>
        <taxon>Bacillati</taxon>
        <taxon>Actinomycetota</taxon>
        <taxon>Actinomycetes</taxon>
        <taxon>Kitasatosporales</taxon>
        <taxon>Streptomycetaceae</taxon>
        <taxon>Streptomyces</taxon>
    </lineage>
</organism>
<evidence type="ECO:0000256" key="3">
    <source>
        <dbReference type="ARBA" id="ARBA00022801"/>
    </source>
</evidence>
<keyword evidence="6" id="KW-0961">Cell wall biogenesis/degradation</keyword>
<evidence type="ECO:0000256" key="6">
    <source>
        <dbReference type="ARBA" id="ARBA00023316"/>
    </source>
</evidence>
<proteinExistence type="inferred from homology"/>
<comment type="caution">
    <text evidence="10">The sequence shown here is derived from an EMBL/GenBank/DDBJ whole genome shotgun (WGS) entry which is preliminary data.</text>
</comment>
<dbReference type="RefSeq" id="WP_352066363.1">
    <property type="nucleotide sequence ID" value="NZ_JBEPAZ010000133.1"/>
</dbReference>
<comment type="similarity">
    <text evidence="1 7">Belongs to the peptidase S11 family.</text>
</comment>
<keyword evidence="3 10" id="KW-0378">Hydrolase</keyword>
<evidence type="ECO:0000256" key="2">
    <source>
        <dbReference type="ARBA" id="ARBA00022729"/>
    </source>
</evidence>
<dbReference type="PRINTS" id="PR00725">
    <property type="entry name" value="DADACBPTASE1"/>
</dbReference>
<protein>
    <submittedName>
        <fullName evidence="10">Serine hydrolase</fullName>
    </submittedName>
</protein>
<dbReference type="GO" id="GO:0016787">
    <property type="term" value="F:hydrolase activity"/>
    <property type="evidence" value="ECO:0007669"/>
    <property type="project" value="UniProtKB-KW"/>
</dbReference>
<keyword evidence="8" id="KW-0472">Membrane</keyword>
<keyword evidence="2" id="KW-0732">Signal</keyword>
<keyword evidence="8" id="KW-1133">Transmembrane helix</keyword>